<dbReference type="AlphaFoldDB" id="A0A4U3MEN1"/>
<dbReference type="InterPro" id="IPR011990">
    <property type="entry name" value="TPR-like_helical_dom_sf"/>
</dbReference>
<name>A0A4U3MEN1_9ACTN</name>
<feature type="domain" description="Bacterial transcriptional activator" evidence="7">
    <location>
        <begin position="94"/>
        <end position="239"/>
    </location>
</feature>
<evidence type="ECO:0000256" key="1">
    <source>
        <dbReference type="ARBA" id="ARBA00005820"/>
    </source>
</evidence>
<comment type="caution">
    <text evidence="8">The sequence shown here is derived from an EMBL/GenBank/DDBJ whole genome shotgun (WGS) entry which is preliminary data.</text>
</comment>
<dbReference type="Pfam" id="PF13424">
    <property type="entry name" value="TPR_12"/>
    <property type="match status" value="1"/>
</dbReference>
<dbReference type="RefSeq" id="WP_137248088.1">
    <property type="nucleotide sequence ID" value="NZ_SZQA01000015.1"/>
</dbReference>
<evidence type="ECO:0000256" key="2">
    <source>
        <dbReference type="ARBA" id="ARBA00023015"/>
    </source>
</evidence>
<dbReference type="InterPro" id="IPR002182">
    <property type="entry name" value="NB-ARC"/>
</dbReference>
<keyword evidence="4" id="KW-0804">Transcription</keyword>
<feature type="region of interest" description="Disordered" evidence="5">
    <location>
        <begin position="241"/>
        <end position="263"/>
    </location>
</feature>
<dbReference type="PANTHER" id="PTHR35807">
    <property type="entry name" value="TRANSCRIPTIONAL REGULATOR REDD-RELATED"/>
    <property type="match status" value="1"/>
</dbReference>
<dbReference type="GO" id="GO:0043531">
    <property type="term" value="F:ADP binding"/>
    <property type="evidence" value="ECO:0007669"/>
    <property type="project" value="InterPro"/>
</dbReference>
<evidence type="ECO:0000313" key="9">
    <source>
        <dbReference type="Proteomes" id="UP000308705"/>
    </source>
</evidence>
<dbReference type="SMART" id="SM00028">
    <property type="entry name" value="TPR"/>
    <property type="match status" value="5"/>
</dbReference>
<dbReference type="Pfam" id="PF00931">
    <property type="entry name" value="NB-ARC"/>
    <property type="match status" value="1"/>
</dbReference>
<sequence>MRLRVLGPLDITIDGAQVPLRSEKQRLLLAVLIGNANAPTAGSRLIGALWEEPPASAHENLRLYVYHLRKALGDRDRVVRHPSGYALAVGPGELDAADFEALTAEGARAMNGGDPATGRRLLARALEMWRGPAYGNLADHPAIWPAATRLEEARLRAAELRITADLALGRHEDLIGELTGLVAEHPTRERLRAHLMLALHRAGRRAEALETFREGRRVLIGELGLEPGAELRALHEEILRGDSGVPAPRPAEPKTGPTLFPTPAQLPHDVADFVGRAEELGELDRLLDLRQSQGVPAFLGLTGMGGVGKTGLAVHWAHRVSGRFADGQLYVDLRGYAEDAEPLAPRQVVDRFLRALGVPGSRIPDDVDERAGLLRSVLSRRRVLLVLDNARDAGQVRPLLPGSPGCAVMVTSRDGLDGLVAQERADILQVGTLGDLEGVAVLAGLAGGAVDRADPELARLSELCGGLPLALRIAGARLAGRSRLTAGVLAGHLADERNRLSELSHGGVRVRANFGLSYRDLDPAAATLFRRLSLLGVPDFGEWAGGPLLGIGREPLGELFEQLVAAQLLEVVAQEGAGGVRYRFHDLVRLFARERALEEDDDAARAAAMGRSLNLWLSLAQEAHRREYGGDFAVLRGSTPRRAPDPALADALLGEPIEWLAAERAGLVSAVSQAADLGLASLAWELAMTCVTLFEARSLFDDWRSTHEVALAAARAAGDALGEAAMVYGLGSLALFRQEYATAAELLEDSSARFEALGADHGVGLALRNLALLDRITGTPERAHHRYKEAADLLSEAGDRAAQAHSGIGMAQIRLEEGVFAEAETLLRDALRTFEDIGNRRGQAQALFRLGDAYLRQERPEPARDAFAAALPLVRAIGDLVGEAYLLRGLGQAQLASGERRAAETSMKAAVAAAQRVGDQFAEASASLGLGSLFESGDDLGAAVPPLERAVTLFAEMDNTTWRARAMDALAVTLRRMGDEEAARALWETAHSLLLGLDSPEAAKLAARLTPRPE</sequence>
<dbReference type="Proteomes" id="UP000308705">
    <property type="component" value="Unassembled WGS sequence"/>
</dbReference>
<dbReference type="OrthoDB" id="5521887at2"/>
<keyword evidence="3" id="KW-0238">DNA-binding</keyword>
<reference evidence="8 9" key="1">
    <citation type="submission" date="2019-04" db="EMBL/GenBank/DDBJ databases">
        <title>Herbidospora sp. NEAU-GS14.nov., a novel actinomycete isolated from soil.</title>
        <authorList>
            <person name="Han L."/>
        </authorList>
    </citation>
    <scope>NUCLEOTIDE SEQUENCE [LARGE SCALE GENOMIC DNA]</scope>
    <source>
        <strain evidence="8 9">NEAU-GS14</strain>
    </source>
</reference>
<protein>
    <submittedName>
        <fullName evidence="8">Tetratricopeptide repeat protein</fullName>
    </submittedName>
</protein>
<evidence type="ECO:0000313" key="8">
    <source>
        <dbReference type="EMBL" id="TKK87571.1"/>
    </source>
</evidence>
<dbReference type="InterPro" id="IPR036388">
    <property type="entry name" value="WH-like_DNA-bd_sf"/>
</dbReference>
<evidence type="ECO:0000256" key="3">
    <source>
        <dbReference type="ARBA" id="ARBA00023125"/>
    </source>
</evidence>
<dbReference type="GO" id="GO:0003677">
    <property type="term" value="F:DNA binding"/>
    <property type="evidence" value="ECO:0007669"/>
    <property type="project" value="UniProtKB-KW"/>
</dbReference>
<dbReference type="SUPFAM" id="SSF48452">
    <property type="entry name" value="TPR-like"/>
    <property type="match status" value="3"/>
</dbReference>
<dbReference type="InterPro" id="IPR001867">
    <property type="entry name" value="OmpR/PhoB-type_DNA-bd"/>
</dbReference>
<dbReference type="PANTHER" id="PTHR35807:SF1">
    <property type="entry name" value="TRANSCRIPTIONAL REGULATOR REDD"/>
    <property type="match status" value="1"/>
</dbReference>
<keyword evidence="2" id="KW-0805">Transcription regulation</keyword>
<dbReference type="SMART" id="SM01043">
    <property type="entry name" value="BTAD"/>
    <property type="match status" value="1"/>
</dbReference>
<evidence type="ECO:0000256" key="4">
    <source>
        <dbReference type="ARBA" id="ARBA00023163"/>
    </source>
</evidence>
<dbReference type="InterPro" id="IPR019734">
    <property type="entry name" value="TPR_rpt"/>
</dbReference>
<dbReference type="InterPro" id="IPR016032">
    <property type="entry name" value="Sig_transdc_resp-reg_C-effctor"/>
</dbReference>
<gene>
    <name evidence="8" type="ORF">FDA94_17250</name>
</gene>
<dbReference type="Pfam" id="PF03704">
    <property type="entry name" value="BTAD"/>
    <property type="match status" value="1"/>
</dbReference>
<dbReference type="CDD" id="cd15831">
    <property type="entry name" value="BTAD"/>
    <property type="match status" value="1"/>
</dbReference>
<dbReference type="SUPFAM" id="SSF52540">
    <property type="entry name" value="P-loop containing nucleoside triphosphate hydrolases"/>
    <property type="match status" value="1"/>
</dbReference>
<feature type="domain" description="OmpR/PhoB-type" evidence="6">
    <location>
        <begin position="15"/>
        <end position="87"/>
    </location>
</feature>
<evidence type="ECO:0000259" key="6">
    <source>
        <dbReference type="SMART" id="SM00862"/>
    </source>
</evidence>
<dbReference type="InterPro" id="IPR051677">
    <property type="entry name" value="AfsR-DnrI-RedD_regulator"/>
</dbReference>
<evidence type="ECO:0000259" key="7">
    <source>
        <dbReference type="SMART" id="SM01043"/>
    </source>
</evidence>
<proteinExistence type="inferred from homology"/>
<dbReference type="GO" id="GO:0006355">
    <property type="term" value="P:regulation of DNA-templated transcription"/>
    <property type="evidence" value="ECO:0007669"/>
    <property type="project" value="InterPro"/>
</dbReference>
<dbReference type="Gene3D" id="1.10.10.10">
    <property type="entry name" value="Winged helix-like DNA-binding domain superfamily/Winged helix DNA-binding domain"/>
    <property type="match status" value="1"/>
</dbReference>
<comment type="similarity">
    <text evidence="1">Belongs to the AfsR/DnrI/RedD regulatory family.</text>
</comment>
<dbReference type="Gene3D" id="3.40.50.300">
    <property type="entry name" value="P-loop containing nucleotide triphosphate hydrolases"/>
    <property type="match status" value="1"/>
</dbReference>
<accession>A0A4U3MEN1</accession>
<dbReference type="SUPFAM" id="SSF46894">
    <property type="entry name" value="C-terminal effector domain of the bipartite response regulators"/>
    <property type="match status" value="1"/>
</dbReference>
<dbReference type="PRINTS" id="PR00364">
    <property type="entry name" value="DISEASERSIST"/>
</dbReference>
<dbReference type="InterPro" id="IPR027417">
    <property type="entry name" value="P-loop_NTPase"/>
</dbReference>
<keyword evidence="9" id="KW-1185">Reference proteome</keyword>
<dbReference type="SMART" id="SM00862">
    <property type="entry name" value="Trans_reg_C"/>
    <property type="match status" value="1"/>
</dbReference>
<evidence type="ECO:0000256" key="5">
    <source>
        <dbReference type="SAM" id="MobiDB-lite"/>
    </source>
</evidence>
<dbReference type="InterPro" id="IPR005158">
    <property type="entry name" value="BTAD"/>
</dbReference>
<dbReference type="Gene3D" id="1.25.40.10">
    <property type="entry name" value="Tetratricopeptide repeat domain"/>
    <property type="match status" value="3"/>
</dbReference>
<dbReference type="EMBL" id="SZQA01000015">
    <property type="protein sequence ID" value="TKK87571.1"/>
    <property type="molecule type" value="Genomic_DNA"/>
</dbReference>
<dbReference type="GO" id="GO:0000160">
    <property type="term" value="P:phosphorelay signal transduction system"/>
    <property type="evidence" value="ECO:0007669"/>
    <property type="project" value="InterPro"/>
</dbReference>
<organism evidence="8 9">
    <name type="scientific">Herbidospora galbida</name>
    <dbReference type="NCBI Taxonomy" id="2575442"/>
    <lineage>
        <taxon>Bacteria</taxon>
        <taxon>Bacillati</taxon>
        <taxon>Actinomycetota</taxon>
        <taxon>Actinomycetes</taxon>
        <taxon>Streptosporangiales</taxon>
        <taxon>Streptosporangiaceae</taxon>
        <taxon>Herbidospora</taxon>
    </lineage>
</organism>